<evidence type="ECO:0000256" key="2">
    <source>
        <dbReference type="ARBA" id="ARBA00007193"/>
    </source>
</evidence>
<evidence type="ECO:0000256" key="4">
    <source>
        <dbReference type="ARBA" id="ARBA00022461"/>
    </source>
</evidence>
<accession>A0AAV6UC75</accession>
<comment type="similarity">
    <text evidence="2 12">Belongs to the amiloride-sensitive sodium channel (TC 1.A.6) family.</text>
</comment>
<evidence type="ECO:0000256" key="8">
    <source>
        <dbReference type="ARBA" id="ARBA00023065"/>
    </source>
</evidence>
<evidence type="ECO:0000256" key="11">
    <source>
        <dbReference type="ARBA" id="ARBA00023303"/>
    </source>
</evidence>
<reference evidence="14 15" key="1">
    <citation type="journal article" date="2022" name="Nat. Ecol. Evol.">
        <title>A masculinizing supergene underlies an exaggerated male reproductive morph in a spider.</title>
        <authorList>
            <person name="Hendrickx F."/>
            <person name="De Corte Z."/>
            <person name="Sonet G."/>
            <person name="Van Belleghem S.M."/>
            <person name="Kostlbacher S."/>
            <person name="Vangestel C."/>
        </authorList>
    </citation>
    <scope>NUCLEOTIDE SEQUENCE [LARGE SCALE GENOMIC DNA]</scope>
    <source>
        <strain evidence="14">W744_W776</strain>
    </source>
</reference>
<proteinExistence type="inferred from homology"/>
<evidence type="ECO:0000256" key="9">
    <source>
        <dbReference type="ARBA" id="ARBA00023136"/>
    </source>
</evidence>
<keyword evidence="6 13" id="KW-1133">Transmembrane helix</keyword>
<evidence type="ECO:0000256" key="7">
    <source>
        <dbReference type="ARBA" id="ARBA00023053"/>
    </source>
</evidence>
<keyword evidence="3 12" id="KW-0813">Transport</keyword>
<keyword evidence="15" id="KW-1185">Reference proteome</keyword>
<keyword evidence="9 13" id="KW-0472">Membrane</keyword>
<evidence type="ECO:0000256" key="1">
    <source>
        <dbReference type="ARBA" id="ARBA00004141"/>
    </source>
</evidence>
<feature type="non-terminal residue" evidence="14">
    <location>
        <position position="64"/>
    </location>
</feature>
<evidence type="ECO:0000256" key="13">
    <source>
        <dbReference type="SAM" id="Phobius"/>
    </source>
</evidence>
<organism evidence="14 15">
    <name type="scientific">Oedothorax gibbosus</name>
    <dbReference type="NCBI Taxonomy" id="931172"/>
    <lineage>
        <taxon>Eukaryota</taxon>
        <taxon>Metazoa</taxon>
        <taxon>Ecdysozoa</taxon>
        <taxon>Arthropoda</taxon>
        <taxon>Chelicerata</taxon>
        <taxon>Arachnida</taxon>
        <taxon>Araneae</taxon>
        <taxon>Araneomorphae</taxon>
        <taxon>Entelegynae</taxon>
        <taxon>Araneoidea</taxon>
        <taxon>Linyphiidae</taxon>
        <taxon>Erigoninae</taxon>
        <taxon>Oedothorax</taxon>
    </lineage>
</organism>
<gene>
    <name evidence="14" type="ORF">JTE90_015287</name>
</gene>
<dbReference type="GO" id="GO:0005272">
    <property type="term" value="F:sodium channel activity"/>
    <property type="evidence" value="ECO:0007669"/>
    <property type="project" value="UniProtKB-KW"/>
</dbReference>
<feature type="transmembrane region" description="Helical" evidence="13">
    <location>
        <begin position="12"/>
        <end position="36"/>
    </location>
</feature>
<keyword evidence="7" id="KW-0915">Sodium</keyword>
<dbReference type="Proteomes" id="UP000827092">
    <property type="component" value="Unassembled WGS sequence"/>
</dbReference>
<keyword evidence="5 12" id="KW-0812">Transmembrane</keyword>
<keyword evidence="11 12" id="KW-0407">Ion channel</keyword>
<evidence type="ECO:0000313" key="15">
    <source>
        <dbReference type="Proteomes" id="UP000827092"/>
    </source>
</evidence>
<dbReference type="GO" id="GO:0016020">
    <property type="term" value="C:membrane"/>
    <property type="evidence" value="ECO:0007669"/>
    <property type="project" value="UniProtKB-SubCell"/>
</dbReference>
<evidence type="ECO:0000313" key="14">
    <source>
        <dbReference type="EMBL" id="KAG8181645.1"/>
    </source>
</evidence>
<keyword evidence="4 12" id="KW-0894">Sodium channel</keyword>
<dbReference type="InterPro" id="IPR001873">
    <property type="entry name" value="ENaC"/>
</dbReference>
<evidence type="ECO:0000256" key="12">
    <source>
        <dbReference type="RuleBase" id="RU000679"/>
    </source>
</evidence>
<evidence type="ECO:0000256" key="6">
    <source>
        <dbReference type="ARBA" id="ARBA00022989"/>
    </source>
</evidence>
<dbReference type="Pfam" id="PF00858">
    <property type="entry name" value="ASC"/>
    <property type="match status" value="1"/>
</dbReference>
<dbReference type="EMBL" id="JAFNEN010000504">
    <property type="protein sequence ID" value="KAG8181645.1"/>
    <property type="molecule type" value="Genomic_DNA"/>
</dbReference>
<evidence type="ECO:0000256" key="5">
    <source>
        <dbReference type="ARBA" id="ARBA00022692"/>
    </source>
</evidence>
<keyword evidence="8 12" id="KW-0406">Ion transport</keyword>
<evidence type="ECO:0000256" key="3">
    <source>
        <dbReference type="ARBA" id="ARBA00022448"/>
    </source>
</evidence>
<comment type="caution">
    <text evidence="14">The sequence shown here is derived from an EMBL/GenBank/DDBJ whole genome shotgun (WGS) entry which is preliminary data.</text>
</comment>
<dbReference type="AlphaFoldDB" id="A0AAV6UC75"/>
<protein>
    <submittedName>
        <fullName evidence="14">Uncharacterized protein</fullName>
    </submittedName>
</protein>
<name>A0AAV6UC75_9ARAC</name>
<keyword evidence="10 12" id="KW-0739">Sodium transport</keyword>
<evidence type="ECO:0000256" key="10">
    <source>
        <dbReference type="ARBA" id="ARBA00023201"/>
    </source>
</evidence>
<comment type="subcellular location">
    <subcellularLocation>
        <location evidence="1">Membrane</location>
        <topology evidence="1">Multi-pass membrane protein</topology>
    </subcellularLocation>
</comment>
<sequence length="64" mass="7217">MAKRRSALKRFLKVVVVCLCVVGFLYQTYGFLMLYLDFPTMVNIEISVPPEIEMPALSVCNSNG</sequence>